<feature type="domain" description="PIN" evidence="1">
    <location>
        <begin position="5"/>
        <end position="55"/>
    </location>
</feature>
<dbReference type="HOGENOM" id="CLU_2629730_0_0_2"/>
<dbReference type="EMBL" id="CP003362">
    <property type="protein sequence ID" value="AGB49668.1"/>
    <property type="molecule type" value="Genomic_DNA"/>
</dbReference>
<gene>
    <name evidence="2" type="ordered locus">Metho_1462</name>
</gene>
<evidence type="ECO:0000259" key="1">
    <source>
        <dbReference type="Pfam" id="PF10130"/>
    </source>
</evidence>
<dbReference type="RefSeq" id="WP_015324833.1">
    <property type="nucleotide sequence ID" value="NC_019977.1"/>
</dbReference>
<proteinExistence type="predicted"/>
<protein>
    <recommendedName>
        <fullName evidence="1">PIN domain-containing protein</fullName>
    </recommendedName>
</protein>
<dbReference type="AlphaFoldDB" id="L0KZY9"/>
<accession>L0KZY9</accession>
<name>L0KZY9_METHD</name>
<dbReference type="Proteomes" id="UP000010866">
    <property type="component" value="Chromosome"/>
</dbReference>
<evidence type="ECO:0000313" key="2">
    <source>
        <dbReference type="EMBL" id="AGB49668.1"/>
    </source>
</evidence>
<reference evidence="3" key="1">
    <citation type="submission" date="2012-02" db="EMBL/GenBank/DDBJ databases">
        <title>Complete sequence of chromosome of Methanomethylovorans hollandica DSM 15978.</title>
        <authorList>
            <person name="Lucas S."/>
            <person name="Copeland A."/>
            <person name="Lapidus A."/>
            <person name="Glavina del Rio T."/>
            <person name="Dalin E."/>
            <person name="Tice H."/>
            <person name="Bruce D."/>
            <person name="Goodwin L."/>
            <person name="Pitluck S."/>
            <person name="Peters L."/>
            <person name="Mikhailova N."/>
            <person name="Held B."/>
            <person name="Kyrpides N."/>
            <person name="Mavromatis K."/>
            <person name="Ivanova N."/>
            <person name="Brettin T."/>
            <person name="Detter J.C."/>
            <person name="Han C."/>
            <person name="Larimer F."/>
            <person name="Land M."/>
            <person name="Hauser L."/>
            <person name="Markowitz V."/>
            <person name="Cheng J.-F."/>
            <person name="Hugenholtz P."/>
            <person name="Woyke T."/>
            <person name="Wu D."/>
            <person name="Spring S."/>
            <person name="Schroeder M."/>
            <person name="Brambilla E."/>
            <person name="Klenk H.-P."/>
            <person name="Eisen J.A."/>
        </authorList>
    </citation>
    <scope>NUCLEOTIDE SEQUENCE [LARGE SCALE GENOMIC DNA]</scope>
    <source>
        <strain evidence="3">DSM 15978 / NBRC 107637 / DMS1</strain>
    </source>
</reference>
<dbReference type="Pfam" id="PF10130">
    <property type="entry name" value="PIN_2"/>
    <property type="match status" value="1"/>
</dbReference>
<evidence type="ECO:0000313" key="3">
    <source>
        <dbReference type="Proteomes" id="UP000010866"/>
    </source>
</evidence>
<dbReference type="InterPro" id="IPR002716">
    <property type="entry name" value="PIN_dom"/>
</dbReference>
<keyword evidence="3" id="KW-1185">Reference proteome</keyword>
<organism evidence="2 3">
    <name type="scientific">Methanomethylovorans hollandica (strain DSM 15978 / NBRC 107637 / DMS1)</name>
    <dbReference type="NCBI Taxonomy" id="867904"/>
    <lineage>
        <taxon>Archaea</taxon>
        <taxon>Methanobacteriati</taxon>
        <taxon>Methanobacteriota</taxon>
        <taxon>Stenosarchaea group</taxon>
        <taxon>Methanomicrobia</taxon>
        <taxon>Methanosarcinales</taxon>
        <taxon>Methanosarcinaceae</taxon>
        <taxon>Methanomethylovorans</taxon>
    </lineage>
</organism>
<sequence length="77" mass="9054">MEFFIDVNIILPALIAAKGKTFPLIYNDHLKLFASKFLLEEVEKYKKRCRNAHDFRSVQRFVGESVFGEMILTCQRQ</sequence>
<dbReference type="GeneID" id="95969800"/>
<dbReference type="KEGG" id="mhz:Metho_1462"/>